<keyword evidence="2" id="KW-0648">Protein biosynthesis</keyword>
<dbReference type="InterPro" id="IPR001437">
    <property type="entry name" value="Tscrpt_elong_fac_GreA/B_C"/>
</dbReference>
<dbReference type="EMBL" id="FUZT01000001">
    <property type="protein sequence ID" value="SKC36481.1"/>
    <property type="molecule type" value="Genomic_DNA"/>
</dbReference>
<evidence type="ECO:0000259" key="1">
    <source>
        <dbReference type="Pfam" id="PF01272"/>
    </source>
</evidence>
<dbReference type="PANTHER" id="PTHR30437">
    <property type="entry name" value="TRANSCRIPTION ELONGATION FACTOR GREA"/>
    <property type="match status" value="1"/>
</dbReference>
<dbReference type="GO" id="GO:0003677">
    <property type="term" value="F:DNA binding"/>
    <property type="evidence" value="ECO:0007669"/>
    <property type="project" value="InterPro"/>
</dbReference>
<dbReference type="GO" id="GO:0003746">
    <property type="term" value="F:translation elongation factor activity"/>
    <property type="evidence" value="ECO:0007669"/>
    <property type="project" value="UniProtKB-KW"/>
</dbReference>
<dbReference type="Proteomes" id="UP000190285">
    <property type="component" value="Unassembled WGS sequence"/>
</dbReference>
<dbReference type="RefSeq" id="WP_170917219.1">
    <property type="nucleotide sequence ID" value="NZ_FUZT01000001.1"/>
</dbReference>
<dbReference type="AlphaFoldDB" id="A0A1T5IBD1"/>
<dbReference type="SUPFAM" id="SSF54534">
    <property type="entry name" value="FKBP-like"/>
    <property type="match status" value="1"/>
</dbReference>
<keyword evidence="3" id="KW-1185">Reference proteome</keyword>
<dbReference type="InterPro" id="IPR036953">
    <property type="entry name" value="GreA/GreB_C_sf"/>
</dbReference>
<dbReference type="GO" id="GO:0070063">
    <property type="term" value="F:RNA polymerase binding"/>
    <property type="evidence" value="ECO:0007669"/>
    <property type="project" value="InterPro"/>
</dbReference>
<dbReference type="STRING" id="36842.SAMN02194393_00158"/>
<proteinExistence type="predicted"/>
<dbReference type="Pfam" id="PF01272">
    <property type="entry name" value="GreA_GreB"/>
    <property type="match status" value="1"/>
</dbReference>
<reference evidence="2 3" key="1">
    <citation type="submission" date="2017-02" db="EMBL/GenBank/DDBJ databases">
        <authorList>
            <person name="Peterson S.W."/>
        </authorList>
    </citation>
    <scope>NUCLEOTIDE SEQUENCE [LARGE SCALE GENOMIC DNA]</scope>
    <source>
        <strain evidence="2 3">M1</strain>
    </source>
</reference>
<keyword evidence="2" id="KW-0251">Elongation factor</keyword>
<dbReference type="PANTHER" id="PTHR30437:SF4">
    <property type="entry name" value="TRANSCRIPTION ELONGATION FACTOR GREA"/>
    <property type="match status" value="1"/>
</dbReference>
<evidence type="ECO:0000313" key="2">
    <source>
        <dbReference type="EMBL" id="SKC36481.1"/>
    </source>
</evidence>
<gene>
    <name evidence="2" type="ORF">SAMN02194393_00158</name>
</gene>
<dbReference type="GO" id="GO:0032784">
    <property type="term" value="P:regulation of DNA-templated transcription elongation"/>
    <property type="evidence" value="ECO:0007669"/>
    <property type="project" value="InterPro"/>
</dbReference>
<sequence>MSVNAESHTVRQRWLDHLSDIESEKVQVIDKFFFNETTEKYEFKSYMNNYIAQIEHYINEYENDAQIDSFVIIGSIVELEDLEDGEIIEIQIVSPFGNDAHNTMDCASYMSPMGRALLFKKIDEIVCVETPAGQFEYKINSIKML</sequence>
<protein>
    <submittedName>
        <fullName evidence="2">Transcription elongation factor GreA</fullName>
    </submittedName>
</protein>
<organism evidence="2 3">
    <name type="scientific">Maledivibacter halophilus</name>
    <dbReference type="NCBI Taxonomy" id="36842"/>
    <lineage>
        <taxon>Bacteria</taxon>
        <taxon>Bacillati</taxon>
        <taxon>Bacillota</taxon>
        <taxon>Clostridia</taxon>
        <taxon>Peptostreptococcales</taxon>
        <taxon>Caminicellaceae</taxon>
        <taxon>Maledivibacter</taxon>
    </lineage>
</organism>
<dbReference type="InterPro" id="IPR023459">
    <property type="entry name" value="Tscrpt_elong_fac_GreA/B_fam"/>
</dbReference>
<evidence type="ECO:0000313" key="3">
    <source>
        <dbReference type="Proteomes" id="UP000190285"/>
    </source>
</evidence>
<feature type="domain" description="Transcription elongation factor GreA/GreB C-terminal" evidence="1">
    <location>
        <begin position="69"/>
        <end position="143"/>
    </location>
</feature>
<dbReference type="InterPro" id="IPR018151">
    <property type="entry name" value="TF_GreA/GreB_CS"/>
</dbReference>
<dbReference type="GO" id="GO:0006354">
    <property type="term" value="P:DNA-templated transcription elongation"/>
    <property type="evidence" value="ECO:0007669"/>
    <property type="project" value="TreeGrafter"/>
</dbReference>
<accession>A0A1T5IBD1</accession>
<name>A0A1T5IBD1_9FIRM</name>
<dbReference type="Gene3D" id="3.10.50.30">
    <property type="entry name" value="Transcription elongation factor, GreA/GreB, C-terminal domain"/>
    <property type="match status" value="1"/>
</dbReference>
<dbReference type="PROSITE" id="PS00830">
    <property type="entry name" value="GREAB_2"/>
    <property type="match status" value="1"/>
</dbReference>